<reference evidence="13" key="1">
    <citation type="journal article" date="2021" name="Microorganisms">
        <title>Acidisoma silvae sp. nov. and Acidisomacellulosilytica sp. nov., Two Acidophilic Bacteria Isolated from Decaying Wood, Hydrolyzing Cellulose and Producing Poly-3-hydroxybutyrate.</title>
        <authorList>
            <person name="Mieszkin S."/>
            <person name="Pouder E."/>
            <person name="Uroz S."/>
            <person name="Simon-Colin C."/>
            <person name="Alain K."/>
        </authorList>
    </citation>
    <scope>NUCLEOTIDE SEQUENCE</scope>
    <source>
        <strain evidence="13">HW T2.11</strain>
    </source>
</reference>
<feature type="domain" description="Phthiocerol/phthiodiolone dimycocerosyl transferase C-terminal" evidence="12">
    <location>
        <begin position="214"/>
        <end position="352"/>
    </location>
</feature>
<comment type="similarity">
    <text evidence="4">Belongs to the acyltransferase PapA5 family.</text>
</comment>
<evidence type="ECO:0000256" key="8">
    <source>
        <dbReference type="ARBA" id="ARBA00023315"/>
    </source>
</evidence>
<dbReference type="Gene3D" id="3.30.559.30">
    <property type="entry name" value="Nonribosomal peptide synthetase, condensation domain"/>
    <property type="match status" value="1"/>
</dbReference>
<dbReference type="EC" id="2.3.1.282" evidence="5"/>
<evidence type="ECO:0000256" key="4">
    <source>
        <dbReference type="ARBA" id="ARBA00006558"/>
    </source>
</evidence>
<evidence type="ECO:0000256" key="7">
    <source>
        <dbReference type="ARBA" id="ARBA00022679"/>
    </source>
</evidence>
<keyword evidence="14" id="KW-1185">Reference proteome</keyword>
<dbReference type="Gene3D" id="3.30.559.10">
    <property type="entry name" value="Chloramphenicol acetyltransferase-like domain"/>
    <property type="match status" value="1"/>
</dbReference>
<comment type="catalytic activity">
    <reaction evidence="3">
        <text>2 a mycocerosyl-[mycocerosic acid synthase] + a phthiodiolone = a dimycocerosyl phthiodiolone + 2 holo-[mycocerosic acid synthase].</text>
        <dbReference type="EC" id="2.3.1.282"/>
    </reaction>
</comment>
<evidence type="ECO:0000313" key="13">
    <source>
        <dbReference type="EMBL" id="MCB8874552.1"/>
    </source>
</evidence>
<evidence type="ECO:0000313" key="14">
    <source>
        <dbReference type="Proteomes" id="UP000708298"/>
    </source>
</evidence>
<evidence type="ECO:0000256" key="9">
    <source>
        <dbReference type="ARBA" id="ARBA00030465"/>
    </source>
</evidence>
<evidence type="ECO:0000256" key="1">
    <source>
        <dbReference type="ARBA" id="ARBA00000026"/>
    </source>
</evidence>
<evidence type="ECO:0000256" key="10">
    <source>
        <dbReference type="ARBA" id="ARBA00032317"/>
    </source>
</evidence>
<protein>
    <recommendedName>
        <fullName evidence="6">Phthiocerol/phthiodiolone dimycocerosyl transferase</fullName>
        <ecNumber evidence="5">2.3.1.282</ecNumber>
    </recommendedName>
    <alternativeName>
        <fullName evidence="11">Acyltransferase PapA5</fullName>
    </alternativeName>
    <alternativeName>
        <fullName evidence="9">Phthiocerol/phthiodiolone O-acyltransferase</fullName>
    </alternativeName>
    <alternativeName>
        <fullName evidence="10">Polyketide synthase-associated protein A5</fullName>
    </alternativeName>
</protein>
<evidence type="ECO:0000256" key="3">
    <source>
        <dbReference type="ARBA" id="ARBA00001907"/>
    </source>
</evidence>
<reference evidence="13" key="2">
    <citation type="submission" date="2021-01" db="EMBL/GenBank/DDBJ databases">
        <authorList>
            <person name="Mieszkin S."/>
            <person name="Pouder E."/>
            <person name="Alain K."/>
        </authorList>
    </citation>
    <scope>NUCLEOTIDE SEQUENCE</scope>
    <source>
        <strain evidence="13">HW T2.11</strain>
    </source>
</reference>
<name>A0A963YPR4_9PROT</name>
<keyword evidence="8" id="KW-0012">Acyltransferase</keyword>
<organism evidence="13 14">
    <name type="scientific">Acidisoma silvae</name>
    <dbReference type="NCBI Taxonomy" id="2802396"/>
    <lineage>
        <taxon>Bacteria</taxon>
        <taxon>Pseudomonadati</taxon>
        <taxon>Pseudomonadota</taxon>
        <taxon>Alphaproteobacteria</taxon>
        <taxon>Acetobacterales</taxon>
        <taxon>Acidocellaceae</taxon>
        <taxon>Acidisoma</taxon>
    </lineage>
</organism>
<dbReference type="SUPFAM" id="SSF52777">
    <property type="entry name" value="CoA-dependent acyltransferases"/>
    <property type="match status" value="2"/>
</dbReference>
<evidence type="ECO:0000259" key="12">
    <source>
        <dbReference type="Pfam" id="PF16911"/>
    </source>
</evidence>
<dbReference type="InterPro" id="IPR023213">
    <property type="entry name" value="CAT-like_dom_sf"/>
</dbReference>
<evidence type="ECO:0000256" key="2">
    <source>
        <dbReference type="ARBA" id="ARBA00000625"/>
    </source>
</evidence>
<dbReference type="PANTHER" id="PTHR28037:SF1">
    <property type="entry name" value="ALCOHOL O-ACETYLTRANSFERASE 1-RELATED"/>
    <property type="match status" value="1"/>
</dbReference>
<dbReference type="EMBL" id="JAESVB010000002">
    <property type="protein sequence ID" value="MCB8874552.1"/>
    <property type="molecule type" value="Genomic_DNA"/>
</dbReference>
<accession>A0A963YPR4</accession>
<proteinExistence type="inferred from homology"/>
<dbReference type="InterPro" id="IPR052058">
    <property type="entry name" value="Alcohol_O-acetyltransferase"/>
</dbReference>
<evidence type="ECO:0000256" key="6">
    <source>
        <dbReference type="ARBA" id="ARBA00013449"/>
    </source>
</evidence>
<dbReference type="InterPro" id="IPR031641">
    <property type="entry name" value="PapA_C"/>
</dbReference>
<dbReference type="Proteomes" id="UP000708298">
    <property type="component" value="Unassembled WGS sequence"/>
</dbReference>
<comment type="catalytic activity">
    <reaction evidence="1">
        <text>2 a mycocerosyl-[mycocerosic acid synthase] + a phthiocerol = a dimycocerosyl phthiocerol + 2 holo-[mycocerosic acid synthase].</text>
        <dbReference type="EC" id="2.3.1.282"/>
    </reaction>
</comment>
<sequence length="427" mass="46249">MSQSLVEPRLEAPLPARHFREPSPTEAIYLRTGTQVVSHSGVMGAIMQSEFERALAALEAHYPILRAAVAAGHFVERLADEPTGVTWIDRASQSPSDLYDALINRPLDLSASVYAAYVLADAAGFDILLVTSHAVTDATSLVAIHSSLIHFCDCVRRGEVPPVEEQAFPQTIDAAVEHCLAALNLAAVPKTAAQVVDADFLRLPQPVKAPAMSRYRMESLTIEPELTQAMLAAARNHGVSLHCLLAAAFGLAIRDLSGRPARQMLMRASIDMRRRLEPHISVDLVFSAITGHVTRIADMDQTIFDIARSIQEDIRSGTQDGRIFQDYHDYPRNFGTPQTAPVALNISDMGAVAFHDDIAVLKPMGFDYATGLPQRYPNCSITIFDGRLTANSVYRAQDVDPAAMRDLSAGVVAALKGACLAAAQTPE</sequence>
<dbReference type="RefSeq" id="WP_227320221.1">
    <property type="nucleotide sequence ID" value="NZ_JAESVB010000002.1"/>
</dbReference>
<gene>
    <name evidence="13" type="ORF">ASILVAE211_05085</name>
</gene>
<evidence type="ECO:0000256" key="11">
    <source>
        <dbReference type="ARBA" id="ARBA00033407"/>
    </source>
</evidence>
<comment type="caution">
    <text evidence="13">The sequence shown here is derived from an EMBL/GenBank/DDBJ whole genome shotgun (WGS) entry which is preliminary data.</text>
</comment>
<dbReference type="PANTHER" id="PTHR28037">
    <property type="entry name" value="ALCOHOL O-ACETYLTRANSFERASE 1-RELATED"/>
    <property type="match status" value="1"/>
</dbReference>
<dbReference type="GO" id="GO:0016746">
    <property type="term" value="F:acyltransferase activity"/>
    <property type="evidence" value="ECO:0007669"/>
    <property type="project" value="UniProtKB-KW"/>
</dbReference>
<comment type="catalytic activity">
    <reaction evidence="2">
        <text>2 a mycocerosyl-[mycocerosic acid synthase] + a phenolphthiocerol = a dimycocerosyl phenolphthiocerol + 2 holo-[mycocerosic acid synthase].</text>
        <dbReference type="EC" id="2.3.1.282"/>
    </reaction>
</comment>
<dbReference type="Pfam" id="PF16911">
    <property type="entry name" value="PapA_C"/>
    <property type="match status" value="1"/>
</dbReference>
<evidence type="ECO:0000256" key="5">
    <source>
        <dbReference type="ARBA" id="ARBA00012866"/>
    </source>
</evidence>
<keyword evidence="7" id="KW-0808">Transferase</keyword>
<dbReference type="AlphaFoldDB" id="A0A963YPR4"/>